<keyword evidence="2" id="KW-0472">Membrane</keyword>
<feature type="region of interest" description="Disordered" evidence="1">
    <location>
        <begin position="65"/>
        <end position="94"/>
    </location>
</feature>
<evidence type="ECO:0000256" key="2">
    <source>
        <dbReference type="SAM" id="Phobius"/>
    </source>
</evidence>
<keyword evidence="5" id="KW-1185">Reference proteome</keyword>
<dbReference type="EMBL" id="JACBZR010000002">
    <property type="protein sequence ID" value="NYI81160.1"/>
    <property type="molecule type" value="Genomic_DNA"/>
</dbReference>
<name>A0A7Z0DSW1_9ACTN</name>
<comment type="caution">
    <text evidence="4">The sequence shown here is derived from an EMBL/GenBank/DDBJ whole genome shotgun (WGS) entry which is preliminary data.</text>
</comment>
<evidence type="ECO:0000313" key="4">
    <source>
        <dbReference type="EMBL" id="NYI81160.1"/>
    </source>
</evidence>
<evidence type="ECO:0000313" key="5">
    <source>
        <dbReference type="Proteomes" id="UP000564496"/>
    </source>
</evidence>
<dbReference type="AlphaFoldDB" id="A0A7Z0DSW1"/>
<dbReference type="Proteomes" id="UP000564496">
    <property type="component" value="Unassembled WGS sequence"/>
</dbReference>
<feature type="transmembrane region" description="Helical" evidence="2">
    <location>
        <begin position="31"/>
        <end position="57"/>
    </location>
</feature>
<keyword evidence="2" id="KW-1133">Transmembrane helix</keyword>
<evidence type="ECO:0000256" key="1">
    <source>
        <dbReference type="SAM" id="MobiDB-lite"/>
    </source>
</evidence>
<keyword evidence="2" id="KW-0812">Transmembrane</keyword>
<accession>A0A7Z0DSW1</accession>
<organism evidence="4 5">
    <name type="scientific">Nocardioides panzhihuensis</name>
    <dbReference type="NCBI Taxonomy" id="860243"/>
    <lineage>
        <taxon>Bacteria</taxon>
        <taxon>Bacillati</taxon>
        <taxon>Actinomycetota</taxon>
        <taxon>Actinomycetes</taxon>
        <taxon>Propionibacteriales</taxon>
        <taxon>Nocardioidaceae</taxon>
        <taxon>Nocardioides</taxon>
    </lineage>
</organism>
<proteinExistence type="predicted"/>
<gene>
    <name evidence="4" type="ORF">BJ988_005868</name>
</gene>
<feature type="chain" id="PRO_5039437982" evidence="3">
    <location>
        <begin position="22"/>
        <end position="94"/>
    </location>
</feature>
<dbReference type="RefSeq" id="WP_179661748.1">
    <property type="nucleotide sequence ID" value="NZ_JACBZR010000002.1"/>
</dbReference>
<feature type="signal peptide" evidence="3">
    <location>
        <begin position="1"/>
        <end position="21"/>
    </location>
</feature>
<protein>
    <submittedName>
        <fullName evidence="4">Uncharacterized protein</fullName>
    </submittedName>
</protein>
<keyword evidence="3" id="KW-0732">Signal</keyword>
<feature type="non-terminal residue" evidence="4">
    <location>
        <position position="1"/>
    </location>
</feature>
<sequence>RHLIGAGTAACAICCAPPLLALLGIAGAGLAATLATVAFAGLAFGAVVLAGALLAVWARHRKAARPDPCASNGPVDLSISPRPSGAVQDARTGH</sequence>
<reference evidence="4 5" key="1">
    <citation type="submission" date="2020-07" db="EMBL/GenBank/DDBJ databases">
        <title>Sequencing the genomes of 1000 actinobacteria strains.</title>
        <authorList>
            <person name="Klenk H.-P."/>
        </authorList>
    </citation>
    <scope>NUCLEOTIDE SEQUENCE [LARGE SCALE GENOMIC DNA]</scope>
    <source>
        <strain evidence="4 5">DSM 26487</strain>
    </source>
</reference>
<evidence type="ECO:0000256" key="3">
    <source>
        <dbReference type="SAM" id="SignalP"/>
    </source>
</evidence>